<organism evidence="1 2">
    <name type="scientific">Anaerotruncus colihominis</name>
    <dbReference type="NCBI Taxonomy" id="169435"/>
    <lineage>
        <taxon>Bacteria</taxon>
        <taxon>Bacillati</taxon>
        <taxon>Bacillota</taxon>
        <taxon>Clostridia</taxon>
        <taxon>Eubacteriales</taxon>
        <taxon>Oscillospiraceae</taxon>
        <taxon>Anaerotruncus</taxon>
    </lineage>
</organism>
<evidence type="ECO:0000313" key="1">
    <source>
        <dbReference type="EMBL" id="NBH62491.1"/>
    </source>
</evidence>
<accession>A0A845QN37</accession>
<protein>
    <submittedName>
        <fullName evidence="1">Uncharacterized protein</fullName>
    </submittedName>
</protein>
<comment type="caution">
    <text evidence="1">The sequence shown here is derived from an EMBL/GenBank/DDBJ whole genome shotgun (WGS) entry which is preliminary data.</text>
</comment>
<proteinExistence type="predicted"/>
<dbReference type="EMBL" id="QXWK01000025">
    <property type="protein sequence ID" value="NBH62491.1"/>
    <property type="molecule type" value="Genomic_DNA"/>
</dbReference>
<name>A0A845QN37_9FIRM</name>
<gene>
    <name evidence="1" type="ORF">D0435_12610</name>
</gene>
<keyword evidence="2" id="KW-1185">Reference proteome</keyword>
<dbReference type="Pfam" id="PF18941">
    <property type="entry name" value="DUF5688"/>
    <property type="match status" value="1"/>
</dbReference>
<dbReference type="RefSeq" id="WP_160202780.1">
    <property type="nucleotide sequence ID" value="NZ_QXWK01000025.1"/>
</dbReference>
<reference evidence="1 2" key="1">
    <citation type="submission" date="2018-08" db="EMBL/GenBank/DDBJ databases">
        <title>Murine metabolic-syndrome-specific gut microbial biobank.</title>
        <authorList>
            <person name="Liu C."/>
        </authorList>
    </citation>
    <scope>NUCLEOTIDE SEQUENCE [LARGE SCALE GENOMIC DNA]</scope>
    <source>
        <strain evidence="1 2">28</strain>
    </source>
</reference>
<dbReference type="InterPro" id="IPR043743">
    <property type="entry name" value="DUF5688"/>
</dbReference>
<sequence>MNYMQFKEEVIKNIKGYLPEKYCEWELKTEMVYKVNEPLEALMIFPRGEKGASTMLYLYRFYKYYQSGQPFDSVLRMIALEYLNGLAHVDEMSSFVDEGEKKENIIYELINTEKNAELLARVPHRHFLNLSVIYRLMVDLPDGTFNSAVITNNLAQNMRLCEEELYKIASENTKYRMELRISGIPDILYMLTNHKKTMGASVILYPGVLESMAEGFQSDIYVLPSSIHEVMLVRDMGQKVDDLKETVLRVNGRFVDRDEYLSDSVYIYRREEGKLDIAEE</sequence>
<dbReference type="Proteomes" id="UP000446866">
    <property type="component" value="Unassembled WGS sequence"/>
</dbReference>
<dbReference type="AlphaFoldDB" id="A0A845QN37"/>
<evidence type="ECO:0000313" key="2">
    <source>
        <dbReference type="Proteomes" id="UP000446866"/>
    </source>
</evidence>